<dbReference type="AlphaFoldDB" id="A0AAN7ZPX0"/>
<proteinExistence type="predicted"/>
<dbReference type="SUPFAM" id="SSF89372">
    <property type="entry name" value="Fucose-specific lectin"/>
    <property type="match status" value="2"/>
</dbReference>
<evidence type="ECO:0000313" key="3">
    <source>
        <dbReference type="Proteomes" id="UP001310594"/>
    </source>
</evidence>
<evidence type="ECO:0000259" key="1">
    <source>
        <dbReference type="Pfam" id="PF26607"/>
    </source>
</evidence>
<gene>
    <name evidence="2" type="ORF">LTR97_003384</name>
</gene>
<dbReference type="InterPro" id="IPR058502">
    <property type="entry name" value="PLL-like_beta-prop"/>
</dbReference>
<sequence>MATTKAPFTSGMTLGNGFNSYTQTTCLNKAVTITPGQPLSGQPKVPQKVSYTKKLIQSLSEVTSSLNVSGSIAIKYGPFAGSISGLYVDESKFSQSDLNFLIQVDVQNEHVPTGPPDEKFNKLANVTLGNFNSIYGDTYIFDIETGAIQIIDNSSKTDIEAQANIAFSGAEGGVDADGKVKKAKENLNKSTNMTISVLWHGGGEIKQPDAAWDIDQLTQAGARFPSLCADTPSQSFVLLRKYADLDSFQEQILRELSSTIDGIAKRTLEFDTSALPSGAEQPFVASLAAKGGLVDAKADLLFQTTAINTVVDDITADPDVVKKFTPESPRAYMDPIRWQLRLPPTRPKATAKEPKIVIRGKPAVVASPNDKHDVFAQGSDGFLWHKLITPQGQHPEAIEIWSYEGDNIVLHSNCSPVCGTTGKDENAIRYCFVVGADSNLYFKTAAAGDDKWTTLQPLEVAKGVAHNGALAACTYSDPNRIGLAVLDVNGLLYWTSTKQNEPWAPLTLLTGGAFRGIPSLVINGADGTLNMFAMNTDRNIVYNFLPANAADWTGWQVNPATFLLGDEISVTWPAYPNDTAKIELYCIGEERNMIYIVTTRLGKWFTDTMTLAKDWVRAPPAVISMGANHKETFVVGPTGALWQTTFNPAAQITDEVHGWKIISGDQFRPMVPVVLPFGSNELAVYMVNAKGKLVRLISSGGNFGGVDELT</sequence>
<name>A0AAN7ZPX0_9PEZI</name>
<dbReference type="EMBL" id="JAVRQU010000004">
    <property type="protein sequence ID" value="KAK5704366.1"/>
    <property type="molecule type" value="Genomic_DNA"/>
</dbReference>
<reference evidence="2" key="1">
    <citation type="submission" date="2023-08" db="EMBL/GenBank/DDBJ databases">
        <title>Black Yeasts Isolated from many extreme environments.</title>
        <authorList>
            <person name="Coleine C."/>
            <person name="Stajich J.E."/>
            <person name="Selbmann L."/>
        </authorList>
    </citation>
    <scope>NUCLEOTIDE SEQUENCE</scope>
    <source>
        <strain evidence="2">CCFEE 5810</strain>
    </source>
</reference>
<evidence type="ECO:0000313" key="2">
    <source>
        <dbReference type="EMBL" id="KAK5704366.1"/>
    </source>
</evidence>
<feature type="domain" description="PLL-like beta propeller" evidence="1">
    <location>
        <begin position="497"/>
        <end position="692"/>
    </location>
</feature>
<dbReference type="Proteomes" id="UP001310594">
    <property type="component" value="Unassembled WGS sequence"/>
</dbReference>
<dbReference type="Gene3D" id="2.120.10.70">
    <property type="entry name" value="Fucose-specific lectin"/>
    <property type="match status" value="1"/>
</dbReference>
<protein>
    <recommendedName>
        <fullName evidence="1">PLL-like beta propeller domain-containing protein</fullName>
    </recommendedName>
</protein>
<comment type="caution">
    <text evidence="2">The sequence shown here is derived from an EMBL/GenBank/DDBJ whole genome shotgun (WGS) entry which is preliminary data.</text>
</comment>
<accession>A0AAN7ZPX0</accession>
<organism evidence="2 3">
    <name type="scientific">Elasticomyces elasticus</name>
    <dbReference type="NCBI Taxonomy" id="574655"/>
    <lineage>
        <taxon>Eukaryota</taxon>
        <taxon>Fungi</taxon>
        <taxon>Dikarya</taxon>
        <taxon>Ascomycota</taxon>
        <taxon>Pezizomycotina</taxon>
        <taxon>Dothideomycetes</taxon>
        <taxon>Dothideomycetidae</taxon>
        <taxon>Mycosphaerellales</taxon>
        <taxon>Teratosphaeriaceae</taxon>
        <taxon>Elasticomyces</taxon>
    </lineage>
</organism>
<dbReference type="Pfam" id="PF26607">
    <property type="entry name" value="DUF8189"/>
    <property type="match status" value="1"/>
</dbReference>